<dbReference type="GeneID" id="30908546"/>
<evidence type="ECO:0000313" key="3">
    <source>
        <dbReference type="EMBL" id="ANQ07381.1"/>
    </source>
</evidence>
<evidence type="ECO:0000256" key="1">
    <source>
        <dbReference type="SAM" id="MobiDB-lite"/>
    </source>
</evidence>
<keyword evidence="4" id="KW-1185">Reference proteome</keyword>
<dbReference type="VEuPathDB" id="PlasmoDB:PCOAH_00018200"/>
<reference evidence="4" key="1">
    <citation type="submission" date="2016-06" db="EMBL/GenBank/DDBJ databases">
        <title>First high quality genome sequence of Plasmodium coatneyi using continuous long reads from single molecule, real-time sequencing.</title>
        <authorList>
            <person name="Chien J.-T."/>
            <person name="Pakala S.B."/>
            <person name="Geraldo J.A."/>
            <person name="Lapp S.A."/>
            <person name="Barnwell J.W."/>
            <person name="Kissinger J.C."/>
            <person name="Galinski M.R."/>
            <person name="Humphrey J.C."/>
        </authorList>
    </citation>
    <scope>NUCLEOTIDE SEQUENCE [LARGE SCALE GENOMIC DNA]</scope>
    <source>
        <strain evidence="4">Hackeri</strain>
    </source>
</reference>
<dbReference type="EMBL" id="CP016245">
    <property type="protein sequence ID" value="ANQ07381.1"/>
    <property type="molecule type" value="Genomic_DNA"/>
</dbReference>
<dbReference type="InterPro" id="IPR046341">
    <property type="entry name" value="SET_dom_sf"/>
</dbReference>
<gene>
    <name evidence="3" type="ORF">PCOAH_00018200</name>
</gene>
<dbReference type="KEGG" id="pcot:PCOAH_00018200"/>
<feature type="compositionally biased region" description="Basic and acidic residues" evidence="1">
    <location>
        <begin position="684"/>
        <end position="699"/>
    </location>
</feature>
<name>A0A1B1DX42_9APIC</name>
<dbReference type="AlphaFoldDB" id="A0A1B1DX42"/>
<dbReference type="RefSeq" id="XP_019914076.1">
    <property type="nucleotide sequence ID" value="XM_020058629.1"/>
</dbReference>
<dbReference type="InterPro" id="IPR050869">
    <property type="entry name" value="H3K4_H4K5_MeTrfase"/>
</dbReference>
<dbReference type="PANTHER" id="PTHR12197">
    <property type="entry name" value="HISTONE-LYSINE N-METHYLTRANSFERASE SMYD"/>
    <property type="match status" value="1"/>
</dbReference>
<protein>
    <recommendedName>
        <fullName evidence="2">SET domain-containing protein</fullName>
    </recommendedName>
</protein>
<dbReference type="PANTHER" id="PTHR12197:SF292">
    <property type="entry name" value="SET DOMAIN-CONTAINING PROTEIN"/>
    <property type="match status" value="1"/>
</dbReference>
<dbReference type="Pfam" id="PF00856">
    <property type="entry name" value="SET"/>
    <property type="match status" value="1"/>
</dbReference>
<dbReference type="Gene3D" id="2.170.270.10">
    <property type="entry name" value="SET domain"/>
    <property type="match status" value="1"/>
</dbReference>
<feature type="compositionally biased region" description="Polar residues" evidence="1">
    <location>
        <begin position="148"/>
        <end position="160"/>
    </location>
</feature>
<dbReference type="InterPro" id="IPR001214">
    <property type="entry name" value="SET_dom"/>
</dbReference>
<evidence type="ECO:0000313" key="4">
    <source>
        <dbReference type="Proteomes" id="UP000092716"/>
    </source>
</evidence>
<accession>A0A1B1DX42</accession>
<dbReference type="PROSITE" id="PS50280">
    <property type="entry name" value="SET"/>
    <property type="match status" value="1"/>
</dbReference>
<feature type="region of interest" description="Disordered" evidence="1">
    <location>
        <begin position="140"/>
        <end position="160"/>
    </location>
</feature>
<dbReference type="OrthoDB" id="1028014at2759"/>
<organism evidence="3 4">
    <name type="scientific">Plasmodium coatneyi</name>
    <dbReference type="NCBI Taxonomy" id="208452"/>
    <lineage>
        <taxon>Eukaryota</taxon>
        <taxon>Sar</taxon>
        <taxon>Alveolata</taxon>
        <taxon>Apicomplexa</taxon>
        <taxon>Aconoidasida</taxon>
        <taxon>Haemosporida</taxon>
        <taxon>Plasmodiidae</taxon>
        <taxon>Plasmodium</taxon>
    </lineage>
</organism>
<dbReference type="SUPFAM" id="SSF82199">
    <property type="entry name" value="SET domain"/>
    <property type="match status" value="1"/>
</dbReference>
<feature type="domain" description="SET" evidence="2">
    <location>
        <begin position="333"/>
        <end position="560"/>
    </location>
</feature>
<proteinExistence type="predicted"/>
<evidence type="ECO:0000259" key="2">
    <source>
        <dbReference type="PROSITE" id="PS50280"/>
    </source>
</evidence>
<feature type="region of interest" description="Disordered" evidence="1">
    <location>
        <begin position="237"/>
        <end position="259"/>
    </location>
</feature>
<feature type="region of interest" description="Disordered" evidence="1">
    <location>
        <begin position="679"/>
        <end position="699"/>
    </location>
</feature>
<dbReference type="Proteomes" id="UP000092716">
    <property type="component" value="Chromosome 7"/>
</dbReference>
<dbReference type="CDD" id="cd20071">
    <property type="entry name" value="SET_SMYD"/>
    <property type="match status" value="1"/>
</dbReference>
<sequence>MADNPNEVEFCSRVIKWRGKKDECKNNQRNEKSPKVWLDYYNDIVRDELKDIKANTLFNVKRDMLTKKVYPKSKNSALLLHNPFDFNLKKTHHGNEGKGHSDVRGGHSNVDTERKKNFFFEDFVWNNELRRYVKLERVDGGQHRKNGKQSGTPRQGANCGRNNSCIGLDNRVGAINHQTSGTSQKKYTSLSGARGLATFQRGNEPVAIAQHPNDHPNERHGADLSVQQSAYYSAGPNSYTNAFPNEQHGDNYGAHHRGDPIADPSAFLAAYQRGYHNAQSSTHTSSNYNAAVVTHPNEPTSDVAHQIGENLKTMILEKSQALKNDTMRNNHGENILMVQDKKTGRAKIVANKRIEIGQVIFIEECVLETSILLENLWDTFNSLDNEQRRKLDKICEYMNLGRENRSGAHTQTALSAGVPAAVAEEELPKLGSTMTEGGNTPRVISYCQSGEKMDEKCRRRIAHGVPTGSHIQEIREVKRKKSTNGKFVNDLIKFETFTDVLKNSFISPKDKTKIMLFQYASLLNHSCFPNASYSYIDLNKICFISMRTINRYEEITISLIDELYASIEHRRSKLDEVKNGTCFCNRCSQIIDEERHILCPLCKYSYVRKEIDPKCLKSAYHNKGSNTIQWGYTPSTREKVHLQREVTKRLYLSSEGDEVGTTCYSGRHNQMGGITKKNMRKTGRYSEEPSMRSASKNDEAELSMYSQKGMQNARMTFPDDTHNISEPPVGKFNILKFERGLNIANILMLIWNTQNERKEIGCCRFHNNEDLWICDTCGEEVSSCALPVESEKNFTKEYKLLRDIICRYQFDSEYSVGYILSTIERSLVYIIGILGEKHWLYASFNYLMADLCFSVCCYSSDEANWDRYLLKGFNSFQNFLWFIQTRSPHSIHTDLVPLVLKFFLVCIYTCNYKTLYEFARSGFLELIRQKYGPWNIPFMCLHLSFEMCYEHINRNLPICREILLVMANMIRVRLFGELPR</sequence>